<dbReference type="AlphaFoldDB" id="A0A9W4GPP4"/>
<reference evidence="3" key="1">
    <citation type="submission" date="2021-05" db="EMBL/GenBank/DDBJ databases">
        <authorList>
            <person name="Arsene-Ploetze F."/>
        </authorList>
    </citation>
    <scope>NUCLEOTIDE SEQUENCE</scope>
    <source>
        <strain evidence="3">DSM 42138</strain>
    </source>
</reference>
<dbReference type="PANTHER" id="PTHR24321">
    <property type="entry name" value="DEHYDROGENASES, SHORT CHAIN"/>
    <property type="match status" value="1"/>
</dbReference>
<comment type="caution">
    <text evidence="3">The sequence shown here is derived from an EMBL/GenBank/DDBJ whole genome shotgun (WGS) entry which is preliminary data.</text>
</comment>
<protein>
    <submittedName>
        <fullName evidence="3">Pyridoxal 4-dehydrogenase</fullName>
    </submittedName>
</protein>
<dbReference type="SUPFAM" id="SSF51735">
    <property type="entry name" value="NAD(P)-binding Rossmann-fold domains"/>
    <property type="match status" value="1"/>
</dbReference>
<name>A0A9W4GPP4_9ACTN</name>
<dbReference type="FunFam" id="3.40.50.720:FF:000084">
    <property type="entry name" value="Short-chain dehydrogenase reductase"/>
    <property type="match status" value="1"/>
</dbReference>
<sequence length="250" mass="26266">MSSSDSPALIQRRAVVTGAAQGLGFTLAQLLAEQGWEVWAADVRPVPDSLQVARRVVLDVASEESVDALFAEVEQAGGLDGLVNNAAVFPLSPWDELDPQTWRRTIDVNLTGSFLCARAAGESMRRHGRGGSIVNLTSLTFFKGIASGADYAASKGGVVGLTRSFAKAFGPFGVRVNAVGPGLMATEGVREQARLGQFPSDRLGETDEDRCLPGRTSTEGVASTIAFLLGDQAREITGQVLVADGGTIFI</sequence>
<dbReference type="PANTHER" id="PTHR24321:SF8">
    <property type="entry name" value="ESTRADIOL 17-BETA-DEHYDROGENASE 8-RELATED"/>
    <property type="match status" value="1"/>
</dbReference>
<evidence type="ECO:0000256" key="2">
    <source>
        <dbReference type="ARBA" id="ARBA00023002"/>
    </source>
</evidence>
<comment type="similarity">
    <text evidence="1">Belongs to the short-chain dehydrogenases/reductases (SDR) family.</text>
</comment>
<accession>A0A9W4GPP4</accession>
<dbReference type="Pfam" id="PF13561">
    <property type="entry name" value="adh_short_C2"/>
    <property type="match status" value="1"/>
</dbReference>
<proteinExistence type="inferred from homology"/>
<dbReference type="InterPro" id="IPR036291">
    <property type="entry name" value="NAD(P)-bd_dom_sf"/>
</dbReference>
<dbReference type="Gene3D" id="3.40.50.720">
    <property type="entry name" value="NAD(P)-binding Rossmann-like Domain"/>
    <property type="match status" value="1"/>
</dbReference>
<dbReference type="EMBL" id="CAJSLV010000001">
    <property type="protein sequence ID" value="CAG6390744.1"/>
    <property type="molecule type" value="Genomic_DNA"/>
</dbReference>
<keyword evidence="2" id="KW-0560">Oxidoreductase</keyword>
<evidence type="ECO:0000256" key="1">
    <source>
        <dbReference type="ARBA" id="ARBA00006484"/>
    </source>
</evidence>
<evidence type="ECO:0000313" key="4">
    <source>
        <dbReference type="Proteomes" id="UP001152519"/>
    </source>
</evidence>
<dbReference type="PRINTS" id="PR00080">
    <property type="entry name" value="SDRFAMILY"/>
</dbReference>
<dbReference type="PRINTS" id="PR00081">
    <property type="entry name" value="GDHRDH"/>
</dbReference>
<dbReference type="Proteomes" id="UP001152519">
    <property type="component" value="Unassembled WGS sequence"/>
</dbReference>
<gene>
    <name evidence="3" type="ORF">SCOCK_10212</name>
</gene>
<dbReference type="PROSITE" id="PS00061">
    <property type="entry name" value="ADH_SHORT"/>
    <property type="match status" value="1"/>
</dbReference>
<dbReference type="InterPro" id="IPR002347">
    <property type="entry name" value="SDR_fam"/>
</dbReference>
<dbReference type="GO" id="GO:0016491">
    <property type="term" value="F:oxidoreductase activity"/>
    <property type="evidence" value="ECO:0007669"/>
    <property type="project" value="UniProtKB-KW"/>
</dbReference>
<dbReference type="RefSeq" id="WP_251483754.1">
    <property type="nucleotide sequence ID" value="NZ_CAJSLV010000001.1"/>
</dbReference>
<evidence type="ECO:0000313" key="3">
    <source>
        <dbReference type="EMBL" id="CAG6390744.1"/>
    </source>
</evidence>
<dbReference type="InterPro" id="IPR020904">
    <property type="entry name" value="Sc_DH/Rdtase_CS"/>
</dbReference>
<organism evidence="3 4">
    <name type="scientific">Actinacidiphila cocklensis</name>
    <dbReference type="NCBI Taxonomy" id="887465"/>
    <lineage>
        <taxon>Bacteria</taxon>
        <taxon>Bacillati</taxon>
        <taxon>Actinomycetota</taxon>
        <taxon>Actinomycetes</taxon>
        <taxon>Kitasatosporales</taxon>
        <taxon>Streptomycetaceae</taxon>
        <taxon>Actinacidiphila</taxon>
    </lineage>
</organism>
<dbReference type="CDD" id="cd05233">
    <property type="entry name" value="SDR_c"/>
    <property type="match status" value="1"/>
</dbReference>
<keyword evidence="4" id="KW-1185">Reference proteome</keyword>